<dbReference type="AlphaFoldDB" id="A0A7X9SBT4"/>
<dbReference type="EMBL" id="JABAGL010000013">
    <property type="protein sequence ID" value="NME86455.1"/>
    <property type="molecule type" value="Genomic_DNA"/>
</dbReference>
<comment type="caution">
    <text evidence="1">The sequence shown here is derived from an EMBL/GenBank/DDBJ whole genome shotgun (WGS) entry which is preliminary data.</text>
</comment>
<dbReference type="RefSeq" id="WP_168947726.1">
    <property type="nucleotide sequence ID" value="NZ_JABAGL010000013.1"/>
</dbReference>
<name>A0A7X9SBT4_9BACE</name>
<evidence type="ECO:0000313" key="2">
    <source>
        <dbReference type="Proteomes" id="UP000520291"/>
    </source>
</evidence>
<proteinExistence type="predicted"/>
<accession>A0A7X9SBT4</accession>
<sequence length="130" mass="14305">MLTNKTQAAIYILHEIGYSSSSSYLGREGRGTCNSKCRAILDQLKAAGIISLLPEANPNLFQSYKLCKDLSKISLFQVLLAIGEGINLMPPSADEERIYKHYHYGTGASRLGVINQMLRTLLGEVSLLDI</sequence>
<organism evidence="1 2">
    <name type="scientific">Bacteroides eggerthii</name>
    <dbReference type="NCBI Taxonomy" id="28111"/>
    <lineage>
        <taxon>Bacteria</taxon>
        <taxon>Pseudomonadati</taxon>
        <taxon>Bacteroidota</taxon>
        <taxon>Bacteroidia</taxon>
        <taxon>Bacteroidales</taxon>
        <taxon>Bacteroidaceae</taxon>
        <taxon>Bacteroides</taxon>
    </lineage>
</organism>
<reference evidence="1 2" key="1">
    <citation type="submission" date="2020-04" db="EMBL/GenBank/DDBJ databases">
        <authorList>
            <person name="Hitch T.C.A."/>
            <person name="Wylensek D."/>
            <person name="Clavel T."/>
        </authorList>
    </citation>
    <scope>NUCLEOTIDE SEQUENCE [LARGE SCALE GENOMIC DNA]</scope>
    <source>
        <strain evidence="1 2">WCA3-601-WT-5E</strain>
    </source>
</reference>
<protein>
    <submittedName>
        <fullName evidence="1">Uncharacterized protein</fullName>
    </submittedName>
</protein>
<dbReference type="Proteomes" id="UP000520291">
    <property type="component" value="Unassembled WGS sequence"/>
</dbReference>
<gene>
    <name evidence="1" type="ORF">HF841_10565</name>
</gene>
<evidence type="ECO:0000313" key="1">
    <source>
        <dbReference type="EMBL" id="NME86455.1"/>
    </source>
</evidence>